<dbReference type="InterPro" id="IPR036397">
    <property type="entry name" value="RNaseH_sf"/>
</dbReference>
<dbReference type="PROSITE" id="PS50879">
    <property type="entry name" value="RNASE_H_1"/>
    <property type="match status" value="1"/>
</dbReference>
<dbReference type="InterPro" id="IPR012337">
    <property type="entry name" value="RNaseH-like_sf"/>
</dbReference>
<dbReference type="GO" id="GO:0003676">
    <property type="term" value="F:nucleic acid binding"/>
    <property type="evidence" value="ECO:0007669"/>
    <property type="project" value="InterPro"/>
</dbReference>
<proteinExistence type="predicted"/>
<dbReference type="InterPro" id="IPR002156">
    <property type="entry name" value="RNaseH_domain"/>
</dbReference>
<dbReference type="AlphaFoldDB" id="A0A1C3X9U3"/>
<evidence type="ECO:0000259" key="1">
    <source>
        <dbReference type="PROSITE" id="PS50879"/>
    </source>
</evidence>
<feature type="domain" description="RNase H type-1" evidence="1">
    <location>
        <begin position="1"/>
        <end position="57"/>
    </location>
</feature>
<gene>
    <name evidence="3" type="ORF">GA0061101_12872</name>
    <name evidence="2" type="ORF">GGD46_006396</name>
</gene>
<reference evidence="2 5" key="2">
    <citation type="submission" date="2020-08" db="EMBL/GenBank/DDBJ databases">
        <title>Genomic Encyclopedia of Type Strains, Phase IV (KMG-V): Genome sequencing to study the core and pangenomes of soil and plant-associated prokaryotes.</title>
        <authorList>
            <person name="Whitman W."/>
        </authorList>
    </citation>
    <scope>NUCLEOTIDE SEQUENCE [LARGE SCALE GENOMIC DNA]</scope>
    <source>
        <strain evidence="2 5">SEMIA 4060</strain>
    </source>
</reference>
<evidence type="ECO:0000313" key="5">
    <source>
        <dbReference type="Proteomes" id="UP000565576"/>
    </source>
</evidence>
<dbReference type="EMBL" id="JACHBG010000031">
    <property type="protein sequence ID" value="MBB6489070.1"/>
    <property type="molecule type" value="Genomic_DNA"/>
</dbReference>
<evidence type="ECO:0000313" key="4">
    <source>
        <dbReference type="Proteomes" id="UP000199205"/>
    </source>
</evidence>
<accession>A0A1C3X9U3</accession>
<dbReference type="Proteomes" id="UP000199205">
    <property type="component" value="Unassembled WGS sequence"/>
</dbReference>
<sequence>MSAGFGETANNVIELTGMLHATQWIIDYFKKDEPATIWRDAMYVVNGCNEWRNSWER</sequence>
<dbReference type="RefSeq" id="WP_154660803.1">
    <property type="nucleotide sequence ID" value="NZ_FMAF01000028.1"/>
</dbReference>
<evidence type="ECO:0000313" key="3">
    <source>
        <dbReference type="EMBL" id="SCB48744.1"/>
    </source>
</evidence>
<name>A0A1C3X9U3_9HYPH</name>
<dbReference type="Gene3D" id="3.30.420.10">
    <property type="entry name" value="Ribonuclease H-like superfamily/Ribonuclease H"/>
    <property type="match status" value="1"/>
</dbReference>
<dbReference type="GO" id="GO:0004523">
    <property type="term" value="F:RNA-DNA hybrid ribonuclease activity"/>
    <property type="evidence" value="ECO:0007669"/>
    <property type="project" value="InterPro"/>
</dbReference>
<dbReference type="EMBL" id="FMAF01000028">
    <property type="protein sequence ID" value="SCB48744.1"/>
    <property type="molecule type" value="Genomic_DNA"/>
</dbReference>
<dbReference type="SUPFAM" id="SSF53098">
    <property type="entry name" value="Ribonuclease H-like"/>
    <property type="match status" value="1"/>
</dbReference>
<reference evidence="3 4" key="1">
    <citation type="submission" date="2016-08" db="EMBL/GenBank/DDBJ databases">
        <authorList>
            <person name="Seilhamer J.J."/>
        </authorList>
    </citation>
    <scope>NUCLEOTIDE SEQUENCE [LARGE SCALE GENOMIC DNA]</scope>
    <source>
        <strain evidence="3 4">P1-7</strain>
    </source>
</reference>
<protein>
    <submittedName>
        <fullName evidence="2">Ribonuclease HI</fullName>
    </submittedName>
</protein>
<dbReference type="Proteomes" id="UP000565576">
    <property type="component" value="Unassembled WGS sequence"/>
</dbReference>
<evidence type="ECO:0000313" key="2">
    <source>
        <dbReference type="EMBL" id="MBB6489070.1"/>
    </source>
</evidence>
<organism evidence="3 4">
    <name type="scientific">Rhizobium lusitanum</name>
    <dbReference type="NCBI Taxonomy" id="293958"/>
    <lineage>
        <taxon>Bacteria</taxon>
        <taxon>Pseudomonadati</taxon>
        <taxon>Pseudomonadota</taxon>
        <taxon>Alphaproteobacteria</taxon>
        <taxon>Hyphomicrobiales</taxon>
        <taxon>Rhizobiaceae</taxon>
        <taxon>Rhizobium/Agrobacterium group</taxon>
        <taxon>Rhizobium</taxon>
    </lineage>
</organism>